<proteinExistence type="predicted"/>
<keyword evidence="1" id="KW-0547">Nucleotide-binding</keyword>
<dbReference type="Proteomes" id="UP000824998">
    <property type="component" value="Unassembled WGS sequence"/>
</dbReference>
<dbReference type="PANTHER" id="PTHR48103">
    <property type="entry name" value="MIDASIN-RELATED"/>
    <property type="match status" value="1"/>
</dbReference>
<evidence type="ECO:0000256" key="1">
    <source>
        <dbReference type="ARBA" id="ARBA00022741"/>
    </source>
</evidence>
<protein>
    <submittedName>
        <fullName evidence="3">Uncharacterized protein</fullName>
    </submittedName>
</protein>
<dbReference type="EMBL" id="MU251583">
    <property type="protein sequence ID" value="KAG9231754.1"/>
    <property type="molecule type" value="Genomic_DNA"/>
</dbReference>
<reference evidence="3" key="1">
    <citation type="journal article" date="2021" name="IMA Fungus">
        <title>Genomic characterization of three marine fungi, including Emericellopsis atlantica sp. nov. with signatures of a generalist lifestyle and marine biomass degradation.</title>
        <authorList>
            <person name="Hagestad O.C."/>
            <person name="Hou L."/>
            <person name="Andersen J.H."/>
            <person name="Hansen E.H."/>
            <person name="Altermark B."/>
            <person name="Li C."/>
            <person name="Kuhnert E."/>
            <person name="Cox R.J."/>
            <person name="Crous P.W."/>
            <person name="Spatafora J.W."/>
            <person name="Lail K."/>
            <person name="Amirebrahimi M."/>
            <person name="Lipzen A."/>
            <person name="Pangilinan J."/>
            <person name="Andreopoulos W."/>
            <person name="Hayes R.D."/>
            <person name="Ng V."/>
            <person name="Grigoriev I.V."/>
            <person name="Jackson S.A."/>
            <person name="Sutton T.D.S."/>
            <person name="Dobson A.D.W."/>
            <person name="Rama T."/>
        </authorList>
    </citation>
    <scope>NUCLEOTIDE SEQUENCE</scope>
    <source>
        <strain evidence="3">TRa018bII</strain>
    </source>
</reference>
<dbReference type="GO" id="GO:0030687">
    <property type="term" value="C:preribosome, large subunit precursor"/>
    <property type="evidence" value="ECO:0007669"/>
    <property type="project" value="TreeGrafter"/>
</dbReference>
<dbReference type="OrthoDB" id="5186at2759"/>
<feature type="non-terminal residue" evidence="3">
    <location>
        <position position="1424"/>
    </location>
</feature>
<name>A0A9P7YDJ2_9HELO</name>
<dbReference type="GO" id="GO:0000027">
    <property type="term" value="P:ribosomal large subunit assembly"/>
    <property type="evidence" value="ECO:0007669"/>
    <property type="project" value="TreeGrafter"/>
</dbReference>
<dbReference type="GO" id="GO:0005634">
    <property type="term" value="C:nucleus"/>
    <property type="evidence" value="ECO:0007669"/>
    <property type="project" value="TreeGrafter"/>
</dbReference>
<evidence type="ECO:0000256" key="2">
    <source>
        <dbReference type="ARBA" id="ARBA00022840"/>
    </source>
</evidence>
<organism evidence="3 4">
    <name type="scientific">Amylocarpus encephaloides</name>
    <dbReference type="NCBI Taxonomy" id="45428"/>
    <lineage>
        <taxon>Eukaryota</taxon>
        <taxon>Fungi</taxon>
        <taxon>Dikarya</taxon>
        <taxon>Ascomycota</taxon>
        <taxon>Pezizomycotina</taxon>
        <taxon>Leotiomycetes</taxon>
        <taxon>Helotiales</taxon>
        <taxon>Helotiales incertae sedis</taxon>
        <taxon>Amylocarpus</taxon>
    </lineage>
</organism>
<comment type="caution">
    <text evidence="3">The sequence shown here is derived from an EMBL/GenBank/DDBJ whole genome shotgun (WGS) entry which is preliminary data.</text>
</comment>
<dbReference type="GO" id="GO:0000055">
    <property type="term" value="P:ribosomal large subunit export from nucleus"/>
    <property type="evidence" value="ECO:0007669"/>
    <property type="project" value="TreeGrafter"/>
</dbReference>
<gene>
    <name evidence="3" type="ORF">BJ875DRAFT_363892</name>
</gene>
<dbReference type="PANTHER" id="PTHR48103:SF2">
    <property type="entry name" value="MIDASIN"/>
    <property type="match status" value="1"/>
</dbReference>
<evidence type="ECO:0000313" key="4">
    <source>
        <dbReference type="Proteomes" id="UP000824998"/>
    </source>
</evidence>
<accession>A0A9P7YDJ2</accession>
<dbReference type="GO" id="GO:0005524">
    <property type="term" value="F:ATP binding"/>
    <property type="evidence" value="ECO:0007669"/>
    <property type="project" value="UniProtKB-KW"/>
</dbReference>
<keyword evidence="2" id="KW-0067">ATP-binding</keyword>
<evidence type="ECO:0000313" key="3">
    <source>
        <dbReference type="EMBL" id="KAG9231754.1"/>
    </source>
</evidence>
<sequence>MQIYQTSDYRELRTTMGEMLSSIAQRTALPSSFRDAQIVHPLQNSPLISMLKHSNNDSQACWLGACFDLSSSFTIALHALRDQDEAVKTVKPRMMNRLQRSLVQDRVPAVAKDSTVNIVTFLTSLWTELRTYVQAEIKNFLNWKVQKNIIFALQQYWWDTFRLATSTNFDEASFQAHLAIGSDLLVSLSTSLSATDCNTSIVSNVQRQIRSNFDATFKLTTGLSMEIMWKALRPTVIPSLQVMDTLARMESLAERFDTLRWQTTISTSELAKITRSLISAYHHLLTSGTDGKTLLESIDTELAALEAKISGTQGKIEPFLSAEFESLRKFKVLSAILSNRSPAHDVDEDMIVFSNHPTVSEMRVSSSTESSRLFQSIDYLSCQRGDFEPISRNLSADLIRKLSGMKDVDLKSLRLLEAELPTMGEQLSTSTATLARDQLDDLNGVLFNLLSSIFLSHSDEMAAQYKQWYQHLGTQKQPDLSSVTEPAFFQRCKSEQVFIGMPTHFKNGSFPLFASASIAIASSKQGTAQALLHSAVAWVQLAIGALILFVPDRAFDPDKRQRLERERHRELRQKLQDKISTLKRFEEMFTGQTSNLRIQLLEDDVSKLGDEPMALQEICRPQVSEIDQLQGEFNILLKTIIKPGLQTSSKIVEYGNNGDSSALLDIQMMQNNADQITRRLSQRFRAYTDLTAPVVNLLRCLEIGLAMATQITLDPSSNSESVDALSKVTPFLGGGPIRIEESVLSEHPMEFLALASTTASMENLSSSEHYGFGANERQTLFKTFHNCYENWTKRLESDRLEAESKSGLYRFKGSAEDEEEEDAEQFNELFPTFDSDTKQSSNLDDPSAIARDTAIKLADVHASVFVDKKIPSESILLFMKHMASRISAVRGNAVGYDPHASTSVLLPGALLLLDDRLEALTSSASVSSSYNFYADSHLPEIRKLVTLIHQIQARFIELQAVDEIGHMQPLADVLVSCGELIQFRYTEPLAKVITKVEQIHTFMHEWQFGGWASRANSALTQYDSLTATIISWRRLELSTWSKLFDMESKKCEDDARSWWFVAYQVVIAAPLQISEKEDELKVYAQKLLQDLEVYFSTAVMGQIVQRLHLLKQLQKHLELLVLDVPLLAIIYAALSNFVAIYSKYEKPVQEHLKKGRVSLEKAMRDVLLMASWKDTNIVALRDSAKRSHHNLFKIVRKFRALLGQPMDSLIKQGLPEEQSSETSISAQVEVRPDPLVVQSALTHCAKSLPTWSQKSKRFMNVSKTVSMMVDACQVPESMVDGPSYLDSFLGNILTSTAELQKATPSILTEENKVDVKHLKSRKRKLFADTLKELRQMGISYNLGVDALAKQNSLSKSLVDSGSLSSRVNLDIPGLEYYFHRAIDLVPRAREAARQPSEDLSSVEVARSSGFLEGMLQVLISQHSV</sequence>
<keyword evidence="4" id="KW-1185">Reference proteome</keyword>